<dbReference type="Proteomes" id="UP000005237">
    <property type="component" value="Unassembled WGS sequence"/>
</dbReference>
<keyword evidence="2" id="KW-1185">Reference proteome</keyword>
<protein>
    <submittedName>
        <fullName evidence="1">Uncharacterized protein</fullName>
    </submittedName>
</protein>
<proteinExistence type="predicted"/>
<reference evidence="1" key="2">
    <citation type="submission" date="2022-06" db="UniProtKB">
        <authorList>
            <consortium name="EnsemblMetazoa"/>
        </authorList>
    </citation>
    <scope>IDENTIFICATION</scope>
    <source>
        <strain evidence="1">DF5081</strain>
    </source>
</reference>
<dbReference type="EnsemblMetazoa" id="CJA32024.1">
    <property type="protein sequence ID" value="CJA32024.1"/>
    <property type="gene ID" value="WBGene00207871"/>
</dbReference>
<sequence length="81" mass="9388">MRKCSTSHLYLKRIFRQPTGCTNCTFLKTTVRRQKVLPVSEVLEKREQTTIVQEETRIVPTTQRPRCFSAPKQFCVSGSLI</sequence>
<organism evidence="1 2">
    <name type="scientific">Caenorhabditis japonica</name>
    <dbReference type="NCBI Taxonomy" id="281687"/>
    <lineage>
        <taxon>Eukaryota</taxon>
        <taxon>Metazoa</taxon>
        <taxon>Ecdysozoa</taxon>
        <taxon>Nematoda</taxon>
        <taxon>Chromadorea</taxon>
        <taxon>Rhabditida</taxon>
        <taxon>Rhabditina</taxon>
        <taxon>Rhabditomorpha</taxon>
        <taxon>Rhabditoidea</taxon>
        <taxon>Rhabditidae</taxon>
        <taxon>Peloderinae</taxon>
        <taxon>Caenorhabditis</taxon>
    </lineage>
</organism>
<name>A0A8R1ID27_CAEJA</name>
<accession>A0A8R1ID27</accession>
<evidence type="ECO:0000313" key="1">
    <source>
        <dbReference type="EnsemblMetazoa" id="CJA32024.1"/>
    </source>
</evidence>
<reference evidence="2" key="1">
    <citation type="submission" date="2010-08" db="EMBL/GenBank/DDBJ databases">
        <authorList>
            <consortium name="Caenorhabditis japonica Sequencing Consortium"/>
            <person name="Wilson R.K."/>
        </authorList>
    </citation>
    <scope>NUCLEOTIDE SEQUENCE [LARGE SCALE GENOMIC DNA]</scope>
    <source>
        <strain evidence="2">DF5081</strain>
    </source>
</reference>
<dbReference type="AlphaFoldDB" id="A0A8R1ID27"/>
<evidence type="ECO:0000313" key="2">
    <source>
        <dbReference type="Proteomes" id="UP000005237"/>
    </source>
</evidence>